<dbReference type="NCBIfam" id="NF041390">
    <property type="entry name" value="TadE_Rv3655c"/>
    <property type="match status" value="1"/>
</dbReference>
<comment type="caution">
    <text evidence="2">The sequence shown here is derived from an EMBL/GenBank/DDBJ whole genome shotgun (WGS) entry which is preliminary data.</text>
</comment>
<sequence length="117" mass="12293">MIRHQRGMVTAELATIAPLGVAFAFLLLWIVSLGLTQVRLIDASREGARLVARGESVGAARLAAKKLSPDDAKITITTEDGLVTVTVNAKSAMPIPFFSGIGAREMESSSVAAEESP</sequence>
<feature type="transmembrane region" description="Helical" evidence="1">
    <location>
        <begin position="12"/>
        <end position="35"/>
    </location>
</feature>
<name>A0ABU1UKP1_9ACTN</name>
<dbReference type="EMBL" id="JAVDWH010000001">
    <property type="protein sequence ID" value="MDR7085738.1"/>
    <property type="molecule type" value="Genomic_DNA"/>
</dbReference>
<keyword evidence="1" id="KW-0812">Transmembrane</keyword>
<accession>A0ABU1UKP1</accession>
<evidence type="ECO:0000313" key="3">
    <source>
        <dbReference type="Proteomes" id="UP001257739"/>
    </source>
</evidence>
<dbReference type="RefSeq" id="WP_309966591.1">
    <property type="nucleotide sequence ID" value="NZ_JAVDWH010000001.1"/>
</dbReference>
<evidence type="ECO:0000313" key="2">
    <source>
        <dbReference type="EMBL" id="MDR7085738.1"/>
    </source>
</evidence>
<gene>
    <name evidence="2" type="ORF">J2X11_000577</name>
</gene>
<reference evidence="2 3" key="1">
    <citation type="submission" date="2023-07" db="EMBL/GenBank/DDBJ databases">
        <title>Sorghum-associated microbial communities from plants grown in Nebraska, USA.</title>
        <authorList>
            <person name="Schachtman D."/>
        </authorList>
    </citation>
    <scope>NUCLEOTIDE SEQUENCE [LARGE SCALE GENOMIC DNA]</scope>
    <source>
        <strain evidence="2 3">BE248</strain>
    </source>
</reference>
<keyword evidence="1" id="KW-0472">Membrane</keyword>
<dbReference type="Proteomes" id="UP001257739">
    <property type="component" value="Unassembled WGS sequence"/>
</dbReference>
<keyword evidence="3" id="KW-1185">Reference proteome</keyword>
<keyword evidence="1" id="KW-1133">Transmembrane helix</keyword>
<protein>
    <submittedName>
        <fullName evidence="2">Flp pilus assembly protein TadG</fullName>
    </submittedName>
</protein>
<proteinExistence type="predicted"/>
<organism evidence="2 3">
    <name type="scientific">Aeromicrobium panaciterrae</name>
    <dbReference type="NCBI Taxonomy" id="363861"/>
    <lineage>
        <taxon>Bacteria</taxon>
        <taxon>Bacillati</taxon>
        <taxon>Actinomycetota</taxon>
        <taxon>Actinomycetes</taxon>
        <taxon>Propionibacteriales</taxon>
        <taxon>Nocardioidaceae</taxon>
        <taxon>Aeromicrobium</taxon>
    </lineage>
</organism>
<dbReference type="InterPro" id="IPR049790">
    <property type="entry name" value="Rv3655c/TadE"/>
</dbReference>
<evidence type="ECO:0000256" key="1">
    <source>
        <dbReference type="SAM" id="Phobius"/>
    </source>
</evidence>